<organism evidence="2 3">
    <name type="scientific">Athelia psychrophila</name>
    <dbReference type="NCBI Taxonomy" id="1759441"/>
    <lineage>
        <taxon>Eukaryota</taxon>
        <taxon>Fungi</taxon>
        <taxon>Dikarya</taxon>
        <taxon>Basidiomycota</taxon>
        <taxon>Agaricomycotina</taxon>
        <taxon>Agaricomycetes</taxon>
        <taxon>Agaricomycetidae</taxon>
        <taxon>Atheliales</taxon>
        <taxon>Atheliaceae</taxon>
        <taxon>Athelia</taxon>
    </lineage>
</organism>
<dbReference type="PANTHER" id="PTHR38926:SF72">
    <property type="entry name" value="IM:7136021-RELATED"/>
    <property type="match status" value="1"/>
</dbReference>
<dbReference type="SUPFAM" id="SSF52047">
    <property type="entry name" value="RNI-like"/>
    <property type="match status" value="1"/>
</dbReference>
<evidence type="ECO:0000259" key="1">
    <source>
        <dbReference type="Pfam" id="PF12937"/>
    </source>
</evidence>
<reference evidence="2 3" key="1">
    <citation type="journal article" date="2016" name="Mol. Biol. Evol.">
        <title>Comparative Genomics of Early-Diverging Mushroom-Forming Fungi Provides Insights into the Origins of Lignocellulose Decay Capabilities.</title>
        <authorList>
            <person name="Nagy L.G."/>
            <person name="Riley R."/>
            <person name="Tritt A."/>
            <person name="Adam C."/>
            <person name="Daum C."/>
            <person name="Floudas D."/>
            <person name="Sun H."/>
            <person name="Yadav J.S."/>
            <person name="Pangilinan J."/>
            <person name="Larsson K.H."/>
            <person name="Matsuura K."/>
            <person name="Barry K."/>
            <person name="Labutti K."/>
            <person name="Kuo R."/>
            <person name="Ohm R.A."/>
            <person name="Bhattacharya S.S."/>
            <person name="Shirouzu T."/>
            <person name="Yoshinaga Y."/>
            <person name="Martin F.M."/>
            <person name="Grigoriev I.V."/>
            <person name="Hibbett D.S."/>
        </authorList>
    </citation>
    <scope>NUCLEOTIDE SEQUENCE [LARGE SCALE GENOMIC DNA]</scope>
    <source>
        <strain evidence="2 3">CBS 109695</strain>
    </source>
</reference>
<dbReference type="AlphaFoldDB" id="A0A166RWL8"/>
<dbReference type="OrthoDB" id="3244423at2759"/>
<dbReference type="PANTHER" id="PTHR38926">
    <property type="entry name" value="F-BOX DOMAIN CONTAINING PROTEIN, EXPRESSED"/>
    <property type="match status" value="1"/>
</dbReference>
<dbReference type="SUPFAM" id="SSF81383">
    <property type="entry name" value="F-box domain"/>
    <property type="match status" value="1"/>
</dbReference>
<protein>
    <recommendedName>
        <fullName evidence="1">F-box domain-containing protein</fullName>
    </recommendedName>
</protein>
<name>A0A166RWL8_9AGAM</name>
<evidence type="ECO:0000313" key="3">
    <source>
        <dbReference type="Proteomes" id="UP000076532"/>
    </source>
</evidence>
<dbReference type="InterPro" id="IPR032675">
    <property type="entry name" value="LRR_dom_sf"/>
</dbReference>
<proteinExistence type="predicted"/>
<dbReference type="Gene3D" id="1.20.1280.50">
    <property type="match status" value="1"/>
</dbReference>
<dbReference type="InterPro" id="IPR001810">
    <property type="entry name" value="F-box_dom"/>
</dbReference>
<dbReference type="Proteomes" id="UP000076532">
    <property type="component" value="Unassembled WGS sequence"/>
</dbReference>
<accession>A0A166RWL8</accession>
<keyword evidence="3" id="KW-1185">Reference proteome</keyword>
<feature type="domain" description="F-box" evidence="1">
    <location>
        <begin position="54"/>
        <end position="108"/>
    </location>
</feature>
<dbReference type="EMBL" id="KV417502">
    <property type="protein sequence ID" value="KZP28737.1"/>
    <property type="molecule type" value="Genomic_DNA"/>
</dbReference>
<dbReference type="InterPro" id="IPR036047">
    <property type="entry name" value="F-box-like_dom_sf"/>
</dbReference>
<dbReference type="Pfam" id="PF12937">
    <property type="entry name" value="F-box-like"/>
    <property type="match status" value="1"/>
</dbReference>
<evidence type="ECO:0000313" key="2">
    <source>
        <dbReference type="EMBL" id="KZP28737.1"/>
    </source>
</evidence>
<dbReference type="Gene3D" id="3.80.10.10">
    <property type="entry name" value="Ribonuclease Inhibitor"/>
    <property type="match status" value="1"/>
</dbReference>
<gene>
    <name evidence="2" type="ORF">FIBSPDRAFT_247879</name>
</gene>
<sequence length="478" mass="53411">MRECLQHRILSISAQMNEIEATRAPLLSQLAGLDVALKALQIEYNTVMNQASPIASLPNEVLADIFEILHASEGAPRMGRSEVCVSHVTSHWRQVALGTPKLWTRIFRAHMLLEQMEAYLERSKIVPIDLHVESGHMSVNADSYTELIRPHMARCRHLSIHAYYSDHLFAQLNLLAGQRAPFLRSLELVCTKFPDLEHSEFHVSPDVLSGGAPLLTALRVHAITVQRCLSLSTLQTVKMMSFSNLKDAYTMYHTPNLSHLRLESLLLDEELLSPMPPIVLPHLVMLSIYVEDIVGPGHLSKFLQALSAPSLETLFLRDVPDDAVSEPLSPAKFPALRYLVISSIHDDGSASAIRKFAVGCPYITHLTYSDDLAFLRTVLAARSVNSGVSTPKYWPNLHTLSLPKNVEGEEILRMVLSREDAGGRLQKLGVGRGDASDSVMDKSIWREIDKHAEVVRIRGDYSKEVLPKAWDCWGIEDE</sequence>